<name>A0A7W9YL52_9ACTN</name>
<evidence type="ECO:0000256" key="4">
    <source>
        <dbReference type="ARBA" id="ARBA00013346"/>
    </source>
</evidence>
<evidence type="ECO:0000256" key="1">
    <source>
        <dbReference type="ARBA" id="ARBA00004496"/>
    </source>
</evidence>
<comment type="similarity">
    <text evidence="2">Belongs to the methyltransferase superfamily. L-isoaspartyl/D-aspartyl protein methyltransferase family.</text>
</comment>
<evidence type="ECO:0000256" key="7">
    <source>
        <dbReference type="ARBA" id="ARBA00022679"/>
    </source>
</evidence>
<dbReference type="CDD" id="cd02440">
    <property type="entry name" value="AdoMet_MTases"/>
    <property type="match status" value="1"/>
</dbReference>
<sequence>MTDTDTPWQARAAALASHLADNGTVTGKQWRRAFEDVPRHLFVPGHPVAAAYGDEALAVQYKPARTPSGDEIRLPTASASQPSVVAAMLDRLEAGDGMRVLEVGTGTGYNAALLCHRLGDELVASIDISPDLVDTARRTLSGLGYRPALHAADGHAGWADHAPYDRIVATCAVSHIPPAWIRQLAEGGRIVAPLLGDENALLVLDKTAADEVTGRVDIYPAAFMPMRERADTPLAPGQHLAASGSRIPYYGTSRLNPARLADADPDLLLFCHLHVPGLRVGTVERAHGAVLVATSASSRAEVPFTGKDDQTWATVQHGPYRIWDVIEHAVARWDSLGRPCRTRFGITALDDADRQYMWLDSPDGQYAWPLPL</sequence>
<organism evidence="12 13">
    <name type="scientific">Nocardiopsis mwathae</name>
    <dbReference type="NCBI Taxonomy" id="1472723"/>
    <lineage>
        <taxon>Bacteria</taxon>
        <taxon>Bacillati</taxon>
        <taxon>Actinomycetota</taxon>
        <taxon>Actinomycetes</taxon>
        <taxon>Streptosporangiales</taxon>
        <taxon>Nocardiopsidaceae</taxon>
        <taxon>Nocardiopsis</taxon>
    </lineage>
</organism>
<evidence type="ECO:0000313" key="12">
    <source>
        <dbReference type="EMBL" id="MBB6174190.1"/>
    </source>
</evidence>
<dbReference type="GO" id="GO:0005737">
    <property type="term" value="C:cytoplasm"/>
    <property type="evidence" value="ECO:0007669"/>
    <property type="project" value="UniProtKB-SubCell"/>
</dbReference>
<accession>A0A7W9YL52</accession>
<dbReference type="PROSITE" id="PS01279">
    <property type="entry name" value="PCMT"/>
    <property type="match status" value="1"/>
</dbReference>
<dbReference type="RefSeq" id="WP_184078070.1">
    <property type="nucleotide sequence ID" value="NZ_JACHDS010000001.1"/>
</dbReference>
<evidence type="ECO:0000313" key="13">
    <source>
        <dbReference type="Proteomes" id="UP000546642"/>
    </source>
</evidence>
<dbReference type="Proteomes" id="UP000546642">
    <property type="component" value="Unassembled WGS sequence"/>
</dbReference>
<dbReference type="SUPFAM" id="SSF53335">
    <property type="entry name" value="S-adenosyl-L-methionine-dependent methyltransferases"/>
    <property type="match status" value="1"/>
</dbReference>
<evidence type="ECO:0000256" key="9">
    <source>
        <dbReference type="ARBA" id="ARBA00030757"/>
    </source>
</evidence>
<evidence type="ECO:0000256" key="2">
    <source>
        <dbReference type="ARBA" id="ARBA00005369"/>
    </source>
</evidence>
<dbReference type="EC" id="2.1.1.77" evidence="3"/>
<evidence type="ECO:0000256" key="10">
    <source>
        <dbReference type="ARBA" id="ARBA00031323"/>
    </source>
</evidence>
<keyword evidence="6 12" id="KW-0489">Methyltransferase</keyword>
<evidence type="ECO:0000256" key="5">
    <source>
        <dbReference type="ARBA" id="ARBA00022490"/>
    </source>
</evidence>
<dbReference type="AlphaFoldDB" id="A0A7W9YL52"/>
<evidence type="ECO:0000256" key="6">
    <source>
        <dbReference type="ARBA" id="ARBA00022603"/>
    </source>
</evidence>
<evidence type="ECO:0000256" key="11">
    <source>
        <dbReference type="ARBA" id="ARBA00031350"/>
    </source>
</evidence>
<comment type="subcellular location">
    <subcellularLocation>
        <location evidence="1">Cytoplasm</location>
    </subcellularLocation>
</comment>
<keyword evidence="7 12" id="KW-0808">Transferase</keyword>
<keyword evidence="8" id="KW-0949">S-adenosyl-L-methionine</keyword>
<dbReference type="PANTHER" id="PTHR11579">
    <property type="entry name" value="PROTEIN-L-ISOASPARTATE O-METHYLTRANSFERASE"/>
    <property type="match status" value="1"/>
</dbReference>
<reference evidence="12 13" key="1">
    <citation type="submission" date="2020-08" db="EMBL/GenBank/DDBJ databases">
        <title>Sequencing the genomes of 1000 actinobacteria strains.</title>
        <authorList>
            <person name="Klenk H.-P."/>
        </authorList>
    </citation>
    <scope>NUCLEOTIDE SEQUENCE [LARGE SCALE GENOMIC DNA]</scope>
    <source>
        <strain evidence="12 13">DSM 46659</strain>
    </source>
</reference>
<keyword evidence="5" id="KW-0963">Cytoplasm</keyword>
<dbReference type="Gene3D" id="3.40.50.150">
    <property type="entry name" value="Vaccinia Virus protein VP39"/>
    <property type="match status" value="1"/>
</dbReference>
<keyword evidence="13" id="KW-1185">Reference proteome</keyword>
<evidence type="ECO:0000256" key="8">
    <source>
        <dbReference type="ARBA" id="ARBA00022691"/>
    </source>
</evidence>
<protein>
    <recommendedName>
        <fullName evidence="4">Protein-L-isoaspartate O-methyltransferase</fullName>
        <ecNumber evidence="3">2.1.1.77</ecNumber>
    </recommendedName>
    <alternativeName>
        <fullName evidence="11">L-isoaspartyl protein carboxyl methyltransferase</fullName>
    </alternativeName>
    <alternativeName>
        <fullName evidence="9">Protein L-isoaspartyl methyltransferase</fullName>
    </alternativeName>
    <alternativeName>
        <fullName evidence="10">Protein-beta-aspartate methyltransferase</fullName>
    </alternativeName>
</protein>
<gene>
    <name evidence="12" type="ORF">HNR23_004250</name>
</gene>
<dbReference type="GO" id="GO:0004719">
    <property type="term" value="F:protein-L-isoaspartate (D-aspartate) O-methyltransferase activity"/>
    <property type="evidence" value="ECO:0007669"/>
    <property type="project" value="UniProtKB-EC"/>
</dbReference>
<dbReference type="InterPro" id="IPR000682">
    <property type="entry name" value="PCMT"/>
</dbReference>
<dbReference type="InterPro" id="IPR029063">
    <property type="entry name" value="SAM-dependent_MTases_sf"/>
</dbReference>
<dbReference type="PANTHER" id="PTHR11579:SF0">
    <property type="entry name" value="PROTEIN-L-ISOASPARTATE(D-ASPARTATE) O-METHYLTRANSFERASE"/>
    <property type="match status" value="1"/>
</dbReference>
<comment type="caution">
    <text evidence="12">The sequence shown here is derived from an EMBL/GenBank/DDBJ whole genome shotgun (WGS) entry which is preliminary data.</text>
</comment>
<dbReference type="EMBL" id="JACHDS010000001">
    <property type="protein sequence ID" value="MBB6174190.1"/>
    <property type="molecule type" value="Genomic_DNA"/>
</dbReference>
<dbReference type="GO" id="GO:0032259">
    <property type="term" value="P:methylation"/>
    <property type="evidence" value="ECO:0007669"/>
    <property type="project" value="UniProtKB-KW"/>
</dbReference>
<proteinExistence type="inferred from homology"/>
<evidence type="ECO:0000256" key="3">
    <source>
        <dbReference type="ARBA" id="ARBA00011890"/>
    </source>
</evidence>
<dbReference type="Pfam" id="PF01135">
    <property type="entry name" value="PCMT"/>
    <property type="match status" value="1"/>
</dbReference>